<gene>
    <name evidence="10" type="ORF">TRITD_2Bv1G060280</name>
</gene>
<keyword evidence="6" id="KW-0333">Golgi apparatus</keyword>
<proteinExistence type="predicted"/>
<keyword evidence="2" id="KW-0328">Glycosyltransferase</keyword>
<reference evidence="10 11" key="1">
    <citation type="submission" date="2017-09" db="EMBL/GenBank/DDBJ databases">
        <authorList>
            <consortium name="International Durum Wheat Genome Sequencing Consortium (IDWGSC)"/>
            <person name="Milanesi L."/>
        </authorList>
    </citation>
    <scope>NUCLEOTIDE SEQUENCE [LARGE SCALE GENOMIC DNA]</scope>
    <source>
        <strain evidence="11">cv. Svevo</strain>
    </source>
</reference>
<evidence type="ECO:0000256" key="2">
    <source>
        <dbReference type="ARBA" id="ARBA00022676"/>
    </source>
</evidence>
<evidence type="ECO:0000256" key="5">
    <source>
        <dbReference type="ARBA" id="ARBA00022989"/>
    </source>
</evidence>
<dbReference type="PANTHER" id="PTHR32044">
    <property type="entry name" value="GLUCOMANNAN 4-BETA-MANNOSYLTRANSFERASE 9"/>
    <property type="match status" value="1"/>
</dbReference>
<accession>A0A9R1PIX7</accession>
<evidence type="ECO:0000259" key="9">
    <source>
        <dbReference type="Pfam" id="PF13632"/>
    </source>
</evidence>
<dbReference type="GO" id="GO:0071555">
    <property type="term" value="P:cell wall organization"/>
    <property type="evidence" value="ECO:0007669"/>
    <property type="project" value="UniProtKB-KW"/>
</dbReference>
<dbReference type="Gramene" id="TRITD2Bv1G060280.8">
    <property type="protein sequence ID" value="TRITD2Bv1G060280.8"/>
    <property type="gene ID" value="TRITD2Bv1G060280"/>
</dbReference>
<dbReference type="Pfam" id="PF13632">
    <property type="entry name" value="Glyco_trans_2_3"/>
    <property type="match status" value="1"/>
</dbReference>
<name>A0A9R1PIX7_TRITD</name>
<sequence length="177" mass="19847">MPSSVNMLPYLMLISSLNQTSFSEQCRSSCTIQKLLLFKLGGRSNFAVNDTASLLTRVQKMFFDYHFKVEQEAGSATFSFFSFNGTAGVWRTSAIKEAGGWKDRTTVEDMDLAVRATLKGWKFVYVGDIRVKSELPSTYKAYCRQQFRWSCGGAHLFRNVAKDILTAKVGFSSLVGL</sequence>
<keyword evidence="8" id="KW-0961">Cell wall biogenesis/degradation</keyword>
<evidence type="ECO:0000256" key="4">
    <source>
        <dbReference type="ARBA" id="ARBA00022692"/>
    </source>
</evidence>
<keyword evidence="4" id="KW-0812">Transmembrane</keyword>
<evidence type="ECO:0000256" key="1">
    <source>
        <dbReference type="ARBA" id="ARBA00004653"/>
    </source>
</evidence>
<feature type="domain" description="Glycosyltransferase 2-like" evidence="9">
    <location>
        <begin position="49"/>
        <end position="156"/>
    </location>
</feature>
<dbReference type="Gene3D" id="3.90.550.10">
    <property type="entry name" value="Spore Coat Polysaccharide Biosynthesis Protein SpsA, Chain A"/>
    <property type="match status" value="1"/>
</dbReference>
<dbReference type="InterPro" id="IPR029044">
    <property type="entry name" value="Nucleotide-diphossugar_trans"/>
</dbReference>
<dbReference type="EMBL" id="LT934114">
    <property type="protein sequence ID" value="VAH43520.1"/>
    <property type="molecule type" value="Genomic_DNA"/>
</dbReference>
<keyword evidence="3" id="KW-0808">Transferase</keyword>
<evidence type="ECO:0000313" key="11">
    <source>
        <dbReference type="Proteomes" id="UP000324705"/>
    </source>
</evidence>
<dbReference type="PANTHER" id="PTHR32044:SF12">
    <property type="entry name" value="GLUCOMANNAN 4-BETA-MANNOSYLTRANSFERASE 7-RELATED"/>
    <property type="match status" value="1"/>
</dbReference>
<keyword evidence="11" id="KW-1185">Reference proteome</keyword>
<organism evidence="10 11">
    <name type="scientific">Triticum turgidum subsp. durum</name>
    <name type="common">Durum wheat</name>
    <name type="synonym">Triticum durum</name>
    <dbReference type="NCBI Taxonomy" id="4567"/>
    <lineage>
        <taxon>Eukaryota</taxon>
        <taxon>Viridiplantae</taxon>
        <taxon>Streptophyta</taxon>
        <taxon>Embryophyta</taxon>
        <taxon>Tracheophyta</taxon>
        <taxon>Spermatophyta</taxon>
        <taxon>Magnoliopsida</taxon>
        <taxon>Liliopsida</taxon>
        <taxon>Poales</taxon>
        <taxon>Poaceae</taxon>
        <taxon>BOP clade</taxon>
        <taxon>Pooideae</taxon>
        <taxon>Triticodae</taxon>
        <taxon>Triticeae</taxon>
        <taxon>Triticinae</taxon>
        <taxon>Triticum</taxon>
    </lineage>
</organism>
<dbReference type="InterPro" id="IPR001173">
    <property type="entry name" value="Glyco_trans_2-like"/>
</dbReference>
<dbReference type="Proteomes" id="UP000324705">
    <property type="component" value="Chromosome 2B"/>
</dbReference>
<keyword evidence="7" id="KW-0472">Membrane</keyword>
<evidence type="ECO:0000256" key="7">
    <source>
        <dbReference type="ARBA" id="ARBA00023136"/>
    </source>
</evidence>
<evidence type="ECO:0000256" key="6">
    <source>
        <dbReference type="ARBA" id="ARBA00023034"/>
    </source>
</evidence>
<dbReference type="GO" id="GO:0051753">
    <property type="term" value="F:mannan synthase activity"/>
    <property type="evidence" value="ECO:0007669"/>
    <property type="project" value="TreeGrafter"/>
</dbReference>
<dbReference type="AlphaFoldDB" id="A0A9R1PIX7"/>
<keyword evidence="5" id="KW-1133">Transmembrane helix</keyword>
<evidence type="ECO:0000256" key="3">
    <source>
        <dbReference type="ARBA" id="ARBA00022679"/>
    </source>
</evidence>
<protein>
    <recommendedName>
        <fullName evidence="9">Glycosyltransferase 2-like domain-containing protein</fullName>
    </recommendedName>
</protein>
<evidence type="ECO:0000313" key="10">
    <source>
        <dbReference type="EMBL" id="VAH43520.1"/>
    </source>
</evidence>
<dbReference type="SUPFAM" id="SSF53448">
    <property type="entry name" value="Nucleotide-diphospho-sugar transferases"/>
    <property type="match status" value="1"/>
</dbReference>
<evidence type="ECO:0000256" key="8">
    <source>
        <dbReference type="ARBA" id="ARBA00023316"/>
    </source>
</evidence>
<dbReference type="GO" id="GO:0000139">
    <property type="term" value="C:Golgi membrane"/>
    <property type="evidence" value="ECO:0007669"/>
    <property type="project" value="UniProtKB-SubCell"/>
</dbReference>
<comment type="subcellular location">
    <subcellularLocation>
        <location evidence="1">Golgi apparatus membrane</location>
        <topology evidence="1">Multi-pass membrane protein</topology>
    </subcellularLocation>
</comment>